<feature type="domain" description="Flavodoxin-like" evidence="2">
    <location>
        <begin position="44"/>
        <end position="210"/>
    </location>
</feature>
<evidence type="ECO:0000259" key="2">
    <source>
        <dbReference type="PROSITE" id="PS50902"/>
    </source>
</evidence>
<dbReference type="OrthoDB" id="9806505at2"/>
<keyword evidence="1" id="KW-0472">Membrane</keyword>
<keyword evidence="1" id="KW-1133">Transmembrane helix</keyword>
<dbReference type="InterPro" id="IPR008254">
    <property type="entry name" value="Flavodoxin/NO_synth"/>
</dbReference>
<evidence type="ECO:0000256" key="1">
    <source>
        <dbReference type="SAM" id="Phobius"/>
    </source>
</evidence>
<comment type="caution">
    <text evidence="3">The sequence shown here is derived from an EMBL/GenBank/DDBJ whole genome shotgun (WGS) entry which is preliminary data.</text>
</comment>
<dbReference type="Proteomes" id="UP000288669">
    <property type="component" value="Unassembled WGS sequence"/>
</dbReference>
<name>A0A430AI37_9ENTE</name>
<keyword evidence="4" id="KW-1185">Reference proteome</keyword>
<dbReference type="Pfam" id="PF12682">
    <property type="entry name" value="Flavodoxin_4"/>
    <property type="match status" value="1"/>
</dbReference>
<proteinExistence type="predicted"/>
<dbReference type="AlphaFoldDB" id="A0A430AI37"/>
<dbReference type="PANTHER" id="PTHR39201">
    <property type="entry name" value="EXPORTED PROTEIN-RELATED"/>
    <property type="match status" value="1"/>
</dbReference>
<dbReference type="EMBL" id="NGJZ01000001">
    <property type="protein sequence ID" value="RSU07782.1"/>
    <property type="molecule type" value="Genomic_DNA"/>
</dbReference>
<dbReference type="GO" id="GO:0009055">
    <property type="term" value="F:electron transfer activity"/>
    <property type="evidence" value="ECO:0007669"/>
    <property type="project" value="InterPro"/>
</dbReference>
<dbReference type="PROSITE" id="PS50902">
    <property type="entry name" value="FLAVODOXIN_LIKE"/>
    <property type="match status" value="1"/>
</dbReference>
<organism evidence="3 4">
    <name type="scientific">Vagococcus entomophilus</name>
    <dbReference type="NCBI Taxonomy" id="1160095"/>
    <lineage>
        <taxon>Bacteria</taxon>
        <taxon>Bacillati</taxon>
        <taxon>Bacillota</taxon>
        <taxon>Bacilli</taxon>
        <taxon>Lactobacillales</taxon>
        <taxon>Enterococcaceae</taxon>
        <taxon>Vagococcus</taxon>
    </lineage>
</organism>
<dbReference type="GO" id="GO:0010181">
    <property type="term" value="F:FMN binding"/>
    <property type="evidence" value="ECO:0007669"/>
    <property type="project" value="InterPro"/>
</dbReference>
<dbReference type="InterPro" id="IPR029039">
    <property type="entry name" value="Flavoprotein-like_sf"/>
</dbReference>
<protein>
    <submittedName>
        <fullName evidence="3">Flavodoxin</fullName>
    </submittedName>
</protein>
<gene>
    <name evidence="3" type="ORF">CBF30_00655</name>
</gene>
<dbReference type="SUPFAM" id="SSF52218">
    <property type="entry name" value="Flavoproteins"/>
    <property type="match status" value="1"/>
</dbReference>
<dbReference type="GO" id="GO:0016651">
    <property type="term" value="F:oxidoreductase activity, acting on NAD(P)H"/>
    <property type="evidence" value="ECO:0007669"/>
    <property type="project" value="UniProtKB-ARBA"/>
</dbReference>
<evidence type="ECO:0000313" key="3">
    <source>
        <dbReference type="EMBL" id="RSU07782.1"/>
    </source>
</evidence>
<dbReference type="PANTHER" id="PTHR39201:SF1">
    <property type="entry name" value="FLAVODOXIN-LIKE DOMAIN-CONTAINING PROTEIN"/>
    <property type="match status" value="1"/>
</dbReference>
<reference evidence="3 4" key="1">
    <citation type="submission" date="2017-05" db="EMBL/GenBank/DDBJ databases">
        <title>Vagococcus spp. assemblies.</title>
        <authorList>
            <person name="Gulvik C.A."/>
        </authorList>
    </citation>
    <scope>NUCLEOTIDE SEQUENCE [LARGE SCALE GENOMIC DNA]</scope>
    <source>
        <strain evidence="3 4">DSM 24756</strain>
    </source>
</reference>
<dbReference type="RefSeq" id="WP_126821737.1">
    <property type="nucleotide sequence ID" value="NZ_JBHLWU010000001.1"/>
</dbReference>
<accession>A0A430AI37</accession>
<dbReference type="Gene3D" id="3.40.50.360">
    <property type="match status" value="1"/>
</dbReference>
<evidence type="ECO:0000313" key="4">
    <source>
        <dbReference type="Proteomes" id="UP000288669"/>
    </source>
</evidence>
<sequence length="212" mass="23523">MRKKYRFVLLSIMIVVVTGGLFWINRAQVNTDGKKVTKVENGKTLIVYYSRTGNTKEVAKLIQAQVSGELVAIETLDDRPANYAQEVKQNEQEQEKSLLPKLKTQISDFDSYNRIFIGAPTWNMALPQAVVTFLDQYNFSGKTVIPFNTNGGYGEGATFSQIKKGAKGAKVLEGLSLKGGEETNGILLAIKGDKKVEVSKEIDKWLTKIGQK</sequence>
<dbReference type="PROSITE" id="PS00201">
    <property type="entry name" value="FLAVODOXIN"/>
    <property type="match status" value="1"/>
</dbReference>
<dbReference type="InterPro" id="IPR001226">
    <property type="entry name" value="Flavodoxin_CS"/>
</dbReference>
<keyword evidence="1" id="KW-0812">Transmembrane</keyword>
<feature type="transmembrane region" description="Helical" evidence="1">
    <location>
        <begin position="7"/>
        <end position="24"/>
    </location>
</feature>